<organism evidence="2">
    <name type="scientific">Bandra megavirus</name>
    <dbReference type="NCBI Taxonomy" id="2071566"/>
    <lineage>
        <taxon>Viruses</taxon>
        <taxon>Varidnaviria</taxon>
        <taxon>Bamfordvirae</taxon>
        <taxon>Nucleocytoviricota</taxon>
        <taxon>Megaviricetes</taxon>
        <taxon>Imitervirales</taxon>
        <taxon>Mimiviridae</taxon>
        <taxon>Megamimivirinae</taxon>
        <taxon>Megavirus</taxon>
    </lineage>
</organism>
<evidence type="ECO:0000313" key="2">
    <source>
        <dbReference type="EMBL" id="AUV58879.1"/>
    </source>
</evidence>
<sequence>MEFLILLITSLTMLIAILMAILLMVFFVVGSVKLYKYLSFWKKIVFLSVLFCAGFAIIFALASPMIITTYNNDLYGKTCNGLIECNSPTKCFCRHRTLYGYVKLYCWNDLEKCLMINWDYLINSIFSAMVYPFCIMIFSLPPMEMVVANPIIINNQCSNYNNVHHHNN</sequence>
<evidence type="ECO:0000256" key="1">
    <source>
        <dbReference type="SAM" id="Phobius"/>
    </source>
</evidence>
<keyword evidence="1" id="KW-1133">Transmembrane helix</keyword>
<dbReference type="EMBL" id="MG779384">
    <property type="protein sequence ID" value="AUV58879.1"/>
    <property type="molecule type" value="Genomic_DNA"/>
</dbReference>
<proteinExistence type="predicted"/>
<feature type="transmembrane region" description="Helical" evidence="1">
    <location>
        <begin position="120"/>
        <end position="140"/>
    </location>
</feature>
<keyword evidence="1" id="KW-0812">Transmembrane</keyword>
<protein>
    <submittedName>
        <fullName evidence="2">Uncharacterized protein</fullName>
    </submittedName>
</protein>
<accession>A0A2K9V9K1</accession>
<keyword evidence="1" id="KW-0472">Membrane</keyword>
<feature type="transmembrane region" description="Helical" evidence="1">
    <location>
        <begin position="44"/>
        <end position="67"/>
    </location>
</feature>
<name>A0A2K9V9K1_9VIRU</name>
<reference evidence="2" key="1">
    <citation type="submission" date="2018-01" db="EMBL/GenBank/DDBJ databases">
        <title>Draft genome sequence of Bandra megavirus.</title>
        <authorList>
            <person name="Chatterjee A."/>
            <person name="Yadav R."/>
            <person name="Kondabagil K."/>
        </authorList>
    </citation>
    <scope>NUCLEOTIDE SEQUENCE</scope>
    <source>
        <strain evidence="2">KK-1</strain>
    </source>
</reference>
<feature type="transmembrane region" description="Helical" evidence="1">
    <location>
        <begin position="6"/>
        <end position="32"/>
    </location>
</feature>